<dbReference type="InterPro" id="IPR001173">
    <property type="entry name" value="Glyco_trans_2-like"/>
</dbReference>
<protein>
    <recommendedName>
        <fullName evidence="1">Glycosyltransferase 2-like domain-containing protein</fullName>
    </recommendedName>
</protein>
<dbReference type="RefSeq" id="WP_350258648.1">
    <property type="nucleotide sequence ID" value="NZ_CP138335.1"/>
</dbReference>
<dbReference type="Pfam" id="PF00535">
    <property type="entry name" value="Glycos_transf_2"/>
    <property type="match status" value="1"/>
</dbReference>
<dbReference type="KEGG" id="sapp:SAC06_02520"/>
<dbReference type="Gene3D" id="3.90.550.10">
    <property type="entry name" value="Spore Coat Polysaccharide Biosynthesis Protein SpsA, Chain A"/>
    <property type="match status" value="1"/>
</dbReference>
<dbReference type="InterPro" id="IPR029044">
    <property type="entry name" value="Nucleotide-diphossugar_trans"/>
</dbReference>
<dbReference type="SUPFAM" id="SSF53756">
    <property type="entry name" value="UDP-Glycosyltransferase/glycogen phosphorylase"/>
    <property type="match status" value="1"/>
</dbReference>
<dbReference type="Gene3D" id="3.40.50.2000">
    <property type="entry name" value="Glycogen Phosphorylase B"/>
    <property type="match status" value="1"/>
</dbReference>
<accession>A0AAU7V8X3</accession>
<dbReference type="SUPFAM" id="SSF53448">
    <property type="entry name" value="Nucleotide-diphospho-sugar transferases"/>
    <property type="match status" value="1"/>
</dbReference>
<dbReference type="AlphaFoldDB" id="A0AAU7V8X3"/>
<organism evidence="2">
    <name type="scientific">Scrofimicrobium appendicitidis</name>
    <dbReference type="NCBI Taxonomy" id="3079930"/>
    <lineage>
        <taxon>Bacteria</taxon>
        <taxon>Bacillati</taxon>
        <taxon>Actinomycetota</taxon>
        <taxon>Actinomycetes</taxon>
        <taxon>Actinomycetales</taxon>
        <taxon>Actinomycetaceae</taxon>
        <taxon>Scrofimicrobium</taxon>
    </lineage>
</organism>
<dbReference type="EMBL" id="CP138335">
    <property type="protein sequence ID" value="XBW08449.1"/>
    <property type="molecule type" value="Genomic_DNA"/>
</dbReference>
<reference evidence="2" key="1">
    <citation type="submission" date="2023-11" db="EMBL/GenBank/DDBJ databases">
        <title>Scrofimicrobium hongkongense sp. nov., isolated from a patient with peritonitis.</title>
        <authorList>
            <person name="Lao H.Y."/>
            <person name="Wong A.Y.P."/>
            <person name="Ng T.L."/>
            <person name="Wong R.Y.L."/>
            <person name="Yau M.C.Y."/>
            <person name="Lam J.Y.W."/>
            <person name="Siu G.K.H."/>
        </authorList>
    </citation>
    <scope>NUCLEOTIDE SEQUENCE</scope>
    <source>
        <strain evidence="2">R131</strain>
    </source>
</reference>
<sequence length="736" mass="82477">MTELTAQIVVAVHQVDRPIRRACESVLSCPEAGVIVVAHGVDPQDLDLPDSSRLEVVACAEGIGFPGVPFNRGIASARADLVGVMGSDDWFEEGALTALISRQRADRADVVLAPLTFQGAGRELNPLTWRNRQLQAARDRLFYRTAPLGLIRRELAQNPRYQFREDVHVGEDFQPGVRLWTDGLSVSYYPQDPAYTVGSDARERVTLRPRALADRLAPIELLLADPEVRALPRRTRTSLAVKLLRVHVLGTLEQDAQRDALTAQDWRHFAQLTRKIAAFAPPARHRFTAADQRLLAAVVQADADGFTRELSGRSQLPLWTRILPRNPFLALTPEANLRSTAVGKVIGKQVRQRPPAGRKLLIISYSNIPSDARVLKQVQRLSQDWEVTTCSYGPAPDGVAHHFSIPPEAQKLDLYGRYITLHWYRLAYWRQAAVAASWRLLKGNRFDLILADEVDALPVAVRLRPRVGILVDLHEHTPSLMSQIPLWDRRIRPYYEWLCRLYLPQSQAATTVGEGIAVKYEELTGVRPSVVTNATPYQDLSPQPVNEPIRLVHHGVAQRARAIHLMIEALIASPRNFTFDLYLMPNEPAYLEELKALADQSQGKVRVLDPLPYRELVPTLNQYDLGIFVLPPVSLNKELALPNKFFDFVQARLGILIGPSVEMASIVNQLDLGLVTDDFSVEATVRALDGIDADQVARWKQNSDRAARALSAETQVEEWARQLKRIWAQSASRDAR</sequence>
<name>A0AAU7V8X3_9ACTO</name>
<evidence type="ECO:0000259" key="1">
    <source>
        <dbReference type="Pfam" id="PF00535"/>
    </source>
</evidence>
<feature type="domain" description="Glycosyltransferase 2-like" evidence="1">
    <location>
        <begin position="69"/>
        <end position="141"/>
    </location>
</feature>
<proteinExistence type="predicted"/>
<evidence type="ECO:0000313" key="2">
    <source>
        <dbReference type="EMBL" id="XBW08449.1"/>
    </source>
</evidence>
<gene>
    <name evidence="2" type="ORF">SAC06_02520</name>
</gene>